<dbReference type="Gene3D" id="1.10.150.130">
    <property type="match status" value="1"/>
</dbReference>
<keyword evidence="3 5" id="KW-0238">DNA-binding</keyword>
<feature type="domain" description="Tyr recombinase" evidence="6">
    <location>
        <begin position="216"/>
        <end position="389"/>
    </location>
</feature>
<evidence type="ECO:0000256" key="4">
    <source>
        <dbReference type="ARBA" id="ARBA00023172"/>
    </source>
</evidence>
<organism evidence="8 9">
    <name type="scientific">Paenibacillus sediminis</name>
    <dbReference type="NCBI Taxonomy" id="664909"/>
    <lineage>
        <taxon>Bacteria</taxon>
        <taxon>Bacillati</taxon>
        <taxon>Bacillota</taxon>
        <taxon>Bacilli</taxon>
        <taxon>Bacillales</taxon>
        <taxon>Paenibacillaceae</taxon>
        <taxon>Paenibacillus</taxon>
    </lineage>
</organism>
<dbReference type="SUPFAM" id="SSF56349">
    <property type="entry name" value="DNA breaking-rejoining enzymes"/>
    <property type="match status" value="1"/>
</dbReference>
<dbReference type="InterPro" id="IPR010998">
    <property type="entry name" value="Integrase_recombinase_N"/>
</dbReference>
<dbReference type="PANTHER" id="PTHR30349:SF64">
    <property type="entry name" value="PROPHAGE INTEGRASE INTD-RELATED"/>
    <property type="match status" value="1"/>
</dbReference>
<evidence type="ECO:0000313" key="8">
    <source>
        <dbReference type="EMBL" id="MBP1938125.1"/>
    </source>
</evidence>
<comment type="caution">
    <text evidence="8">The sequence shown here is derived from an EMBL/GenBank/DDBJ whole genome shotgun (WGS) entry which is preliminary data.</text>
</comment>
<dbReference type="PROSITE" id="PS51900">
    <property type="entry name" value="CB"/>
    <property type="match status" value="1"/>
</dbReference>
<sequence length="402" mass="46855">MYIRIIPWSEERIGIQMTYKEEWIERIRGLAGRKWDAVAKVWTVPLTEESFEMLLALFRDAEIQVHPGLRVKFGWINAVMERSLMLSSGQSATNRPRLHSHEPSVVAETLSHEVHKQKWTEREETQLVESLKLHGYSRKTIKAYVGHARRFIQMTTKNPSEMGHEDVRAYLLFLLQQNSSEAYMNQAYSALQFYLQKIYGKPSLKFTVPRMKRQKRLPNVLSLSEVIQIIRSAQNIKHRALLYVTYSAGLRVSEVVRLRLADLDVDRKTIHIRQGKGKKDRYSLLSDATIEMIKSYMLTEHPYDYLFPGAERNHHLSERTVQKVFERALVLSGVQKKVSIHALRHSFATHLLEGGTDLRYIQELLGHKSSRTTEIYTHVSTKNISQIQSPLDRFLQSMKREE</sequence>
<feature type="domain" description="Core-binding (CB)" evidence="7">
    <location>
        <begin position="122"/>
        <end position="199"/>
    </location>
</feature>
<dbReference type="PANTHER" id="PTHR30349">
    <property type="entry name" value="PHAGE INTEGRASE-RELATED"/>
    <property type="match status" value="1"/>
</dbReference>
<dbReference type="PROSITE" id="PS51898">
    <property type="entry name" value="TYR_RECOMBINASE"/>
    <property type="match status" value="1"/>
</dbReference>
<evidence type="ECO:0000259" key="7">
    <source>
        <dbReference type="PROSITE" id="PS51900"/>
    </source>
</evidence>
<dbReference type="Pfam" id="PF13495">
    <property type="entry name" value="Phage_int_SAM_4"/>
    <property type="match status" value="1"/>
</dbReference>
<evidence type="ECO:0000256" key="3">
    <source>
        <dbReference type="ARBA" id="ARBA00023125"/>
    </source>
</evidence>
<dbReference type="EMBL" id="JAGGKP010000010">
    <property type="protein sequence ID" value="MBP1938125.1"/>
    <property type="molecule type" value="Genomic_DNA"/>
</dbReference>
<dbReference type="Pfam" id="PF00589">
    <property type="entry name" value="Phage_integrase"/>
    <property type="match status" value="1"/>
</dbReference>
<dbReference type="InterPro" id="IPR044068">
    <property type="entry name" value="CB"/>
</dbReference>
<proteinExistence type="inferred from homology"/>
<evidence type="ECO:0000256" key="1">
    <source>
        <dbReference type="ARBA" id="ARBA00008857"/>
    </source>
</evidence>
<keyword evidence="2" id="KW-0229">DNA integration</keyword>
<keyword evidence="9" id="KW-1185">Reference proteome</keyword>
<accession>A0ABS4H7R5</accession>
<dbReference type="InterPro" id="IPR011010">
    <property type="entry name" value="DNA_brk_join_enz"/>
</dbReference>
<reference evidence="8 9" key="1">
    <citation type="submission" date="2021-03" db="EMBL/GenBank/DDBJ databases">
        <title>Genomic Encyclopedia of Type Strains, Phase IV (KMG-IV): sequencing the most valuable type-strain genomes for metagenomic binning, comparative biology and taxonomic classification.</title>
        <authorList>
            <person name="Goeker M."/>
        </authorList>
    </citation>
    <scope>NUCLEOTIDE SEQUENCE [LARGE SCALE GENOMIC DNA]</scope>
    <source>
        <strain evidence="8 9">DSM 23491</strain>
    </source>
</reference>
<dbReference type="Proteomes" id="UP001519273">
    <property type="component" value="Unassembled WGS sequence"/>
</dbReference>
<evidence type="ECO:0000313" key="9">
    <source>
        <dbReference type="Proteomes" id="UP001519273"/>
    </source>
</evidence>
<dbReference type="Gene3D" id="1.10.443.10">
    <property type="entry name" value="Intergrase catalytic core"/>
    <property type="match status" value="1"/>
</dbReference>
<evidence type="ECO:0000259" key="6">
    <source>
        <dbReference type="PROSITE" id="PS51898"/>
    </source>
</evidence>
<dbReference type="InterPro" id="IPR013762">
    <property type="entry name" value="Integrase-like_cat_sf"/>
</dbReference>
<name>A0ABS4H7R5_9BACL</name>
<dbReference type="InterPro" id="IPR002104">
    <property type="entry name" value="Integrase_catalytic"/>
</dbReference>
<protein>
    <submittedName>
        <fullName evidence="8">Site-specific recombinase XerD</fullName>
    </submittedName>
</protein>
<gene>
    <name evidence="8" type="ORF">J2Z20_003043</name>
</gene>
<evidence type="ECO:0000256" key="2">
    <source>
        <dbReference type="ARBA" id="ARBA00022908"/>
    </source>
</evidence>
<dbReference type="RefSeq" id="WP_245252416.1">
    <property type="nucleotide sequence ID" value="NZ_CBCRVE010000004.1"/>
</dbReference>
<comment type="similarity">
    <text evidence="1">Belongs to the 'phage' integrase family.</text>
</comment>
<dbReference type="InterPro" id="IPR050090">
    <property type="entry name" value="Tyrosine_recombinase_XerCD"/>
</dbReference>
<evidence type="ECO:0000256" key="5">
    <source>
        <dbReference type="PROSITE-ProRule" id="PRU01248"/>
    </source>
</evidence>
<keyword evidence="4" id="KW-0233">DNA recombination</keyword>
<dbReference type="InterPro" id="IPR004107">
    <property type="entry name" value="Integrase_SAM-like_N"/>
</dbReference>